<accession>A0AAW0Z192</accession>
<evidence type="ECO:0000313" key="2">
    <source>
        <dbReference type="EMBL" id="KAK8861593.1"/>
    </source>
</evidence>
<feature type="compositionally biased region" description="Polar residues" evidence="1">
    <location>
        <begin position="1"/>
        <end position="19"/>
    </location>
</feature>
<keyword evidence="3" id="KW-1185">Reference proteome</keyword>
<gene>
    <name evidence="2" type="ORF">IAR55_002416</name>
</gene>
<feature type="region of interest" description="Disordered" evidence="1">
    <location>
        <begin position="1"/>
        <end position="26"/>
    </location>
</feature>
<feature type="region of interest" description="Disordered" evidence="1">
    <location>
        <begin position="54"/>
        <end position="73"/>
    </location>
</feature>
<sequence length="151" mass="16742">MSAYNDHQTGQTSFGSTPDPTADFPLDPALMDLSVPASFFPPYHSMLVFYDDHQTGQTSSGSRPDPTADFPLDPALMDLSIPTELFSPDHGVSSNPYQVDDPFQYDVPQSYQGSILQISFPGSFDQEEADEIGRFVQQDFPHPATWKDKDC</sequence>
<dbReference type="GeneID" id="92179674"/>
<dbReference type="AlphaFoldDB" id="A0AAW0Z192"/>
<dbReference type="EMBL" id="JBCAWK010000004">
    <property type="protein sequence ID" value="KAK8861593.1"/>
    <property type="molecule type" value="Genomic_DNA"/>
</dbReference>
<organism evidence="2 3">
    <name type="scientific">Kwoniella newhampshirensis</name>
    <dbReference type="NCBI Taxonomy" id="1651941"/>
    <lineage>
        <taxon>Eukaryota</taxon>
        <taxon>Fungi</taxon>
        <taxon>Dikarya</taxon>
        <taxon>Basidiomycota</taxon>
        <taxon>Agaricomycotina</taxon>
        <taxon>Tremellomycetes</taxon>
        <taxon>Tremellales</taxon>
        <taxon>Cryptococcaceae</taxon>
        <taxon>Kwoniella</taxon>
    </lineage>
</organism>
<dbReference type="Proteomes" id="UP001388673">
    <property type="component" value="Unassembled WGS sequence"/>
</dbReference>
<dbReference type="RefSeq" id="XP_066804218.1">
    <property type="nucleotide sequence ID" value="XM_066945529.1"/>
</dbReference>
<evidence type="ECO:0000313" key="3">
    <source>
        <dbReference type="Proteomes" id="UP001388673"/>
    </source>
</evidence>
<name>A0AAW0Z192_9TREE</name>
<reference evidence="2 3" key="1">
    <citation type="journal article" date="2024" name="bioRxiv">
        <title>Comparative genomics of Cryptococcus and Kwoniella reveals pathogenesis evolution and contrasting karyotype dynamics via intercentromeric recombination or chromosome fusion.</title>
        <authorList>
            <person name="Coelho M.A."/>
            <person name="David-Palma M."/>
            <person name="Shea T."/>
            <person name="Bowers K."/>
            <person name="McGinley-Smith S."/>
            <person name="Mohammad A.W."/>
            <person name="Gnirke A."/>
            <person name="Yurkov A.M."/>
            <person name="Nowrousian M."/>
            <person name="Sun S."/>
            <person name="Cuomo C.A."/>
            <person name="Heitman J."/>
        </authorList>
    </citation>
    <scope>NUCLEOTIDE SEQUENCE [LARGE SCALE GENOMIC DNA]</scope>
    <source>
        <strain evidence="2 3">CBS 13917</strain>
    </source>
</reference>
<proteinExistence type="predicted"/>
<dbReference type="KEGG" id="kne:92179674"/>
<protein>
    <submittedName>
        <fullName evidence="2">Uncharacterized protein</fullName>
    </submittedName>
</protein>
<comment type="caution">
    <text evidence="2">The sequence shown here is derived from an EMBL/GenBank/DDBJ whole genome shotgun (WGS) entry which is preliminary data.</text>
</comment>
<evidence type="ECO:0000256" key="1">
    <source>
        <dbReference type="SAM" id="MobiDB-lite"/>
    </source>
</evidence>